<keyword evidence="3" id="KW-1185">Reference proteome</keyword>
<dbReference type="Pfam" id="PF00903">
    <property type="entry name" value="Glyoxalase"/>
    <property type="match status" value="1"/>
</dbReference>
<dbReference type="SUPFAM" id="SSF54593">
    <property type="entry name" value="Glyoxalase/Bleomycin resistance protein/Dihydroxybiphenyl dioxygenase"/>
    <property type="match status" value="1"/>
</dbReference>
<feature type="domain" description="VOC" evidence="1">
    <location>
        <begin position="3"/>
        <end position="113"/>
    </location>
</feature>
<dbReference type="Gene3D" id="3.10.180.10">
    <property type="entry name" value="2,3-Dihydroxybiphenyl 1,2-Dioxygenase, domain 1"/>
    <property type="match status" value="1"/>
</dbReference>
<accession>A0A0N7M2B6</accession>
<evidence type="ECO:0000313" key="2">
    <source>
        <dbReference type="EMBL" id="CUH85651.1"/>
    </source>
</evidence>
<dbReference type="EMBL" id="CYSF01000017">
    <property type="protein sequence ID" value="CUH85651.1"/>
    <property type="molecule type" value="Genomic_DNA"/>
</dbReference>
<dbReference type="STRING" id="340021.TM5383_02885"/>
<dbReference type="RefSeq" id="WP_058319712.1">
    <property type="nucleotide sequence ID" value="NZ_CYSF01000017.1"/>
</dbReference>
<dbReference type="AlphaFoldDB" id="A0A0N7M2B6"/>
<protein>
    <submittedName>
        <fullName evidence="2">Lactoylglutathione lyase</fullName>
    </submittedName>
</protein>
<name>A0A0N7M2B6_9RHOB</name>
<dbReference type="PROSITE" id="PS51819">
    <property type="entry name" value="VOC"/>
    <property type="match status" value="1"/>
</dbReference>
<evidence type="ECO:0000259" key="1">
    <source>
        <dbReference type="PROSITE" id="PS51819"/>
    </source>
</evidence>
<dbReference type="InterPro" id="IPR037523">
    <property type="entry name" value="VOC_core"/>
</dbReference>
<dbReference type="OrthoDB" id="4725692at2"/>
<sequence>MLRLDTLTLRVNDIDAQRQFYCDVLGMHRLPDGRVGYGGAECGLQFEQAATAYDPHPSDTYWKIALSVPDIELAVRQLREQGIAVSDPRQFRDVGYLAHFADPEGFAIELIDHWFQGERPADHAVGEGLGGGAHLSLITLRCADIATLEPQVLALGLRPYSVQPVAPYGFTLYFYGSPDHTPPSADLNAIENRPWTYQRRETVLELQHRADGQVAGRVADDAGYGGLQVTGAAPGEDIPDLGITLT</sequence>
<dbReference type="InterPro" id="IPR029068">
    <property type="entry name" value="Glyas_Bleomycin-R_OHBP_Dase"/>
</dbReference>
<dbReference type="InterPro" id="IPR004360">
    <property type="entry name" value="Glyas_Fos-R_dOase_dom"/>
</dbReference>
<gene>
    <name evidence="2" type="ORF">TM5383_02885</name>
</gene>
<dbReference type="GO" id="GO:0016829">
    <property type="term" value="F:lyase activity"/>
    <property type="evidence" value="ECO:0007669"/>
    <property type="project" value="UniProtKB-KW"/>
</dbReference>
<dbReference type="Proteomes" id="UP000051681">
    <property type="component" value="Unassembled WGS sequence"/>
</dbReference>
<keyword evidence="2" id="KW-0456">Lyase</keyword>
<reference evidence="2 3" key="1">
    <citation type="submission" date="2015-09" db="EMBL/GenBank/DDBJ databases">
        <authorList>
            <consortium name="Swine Surveillance"/>
        </authorList>
    </citation>
    <scope>NUCLEOTIDE SEQUENCE [LARGE SCALE GENOMIC DNA]</scope>
    <source>
        <strain evidence="2 3">CECT 8383</strain>
    </source>
</reference>
<organism evidence="2 3">
    <name type="scientific">Thalassovita mediterranea</name>
    <dbReference type="NCBI Taxonomy" id="340021"/>
    <lineage>
        <taxon>Bacteria</taxon>
        <taxon>Pseudomonadati</taxon>
        <taxon>Pseudomonadota</taxon>
        <taxon>Alphaproteobacteria</taxon>
        <taxon>Rhodobacterales</taxon>
        <taxon>Roseobacteraceae</taxon>
        <taxon>Thalassovita</taxon>
    </lineage>
</organism>
<proteinExistence type="predicted"/>
<evidence type="ECO:0000313" key="3">
    <source>
        <dbReference type="Proteomes" id="UP000051681"/>
    </source>
</evidence>